<dbReference type="InterPro" id="IPR001599">
    <property type="entry name" value="Macroglobln_a2"/>
</dbReference>
<dbReference type="Gene3D" id="2.60.40.690">
    <property type="entry name" value="Alpha-macroglobulin, receptor-binding domain"/>
    <property type="match status" value="1"/>
</dbReference>
<dbReference type="PANTHER" id="PTHR11412:SF136">
    <property type="entry name" value="CD109 ANTIGEN"/>
    <property type="match status" value="1"/>
</dbReference>
<evidence type="ECO:0000256" key="2">
    <source>
        <dbReference type="ARBA" id="ARBA00022729"/>
    </source>
</evidence>
<gene>
    <name evidence="8" type="primary">CD109_4</name>
    <name evidence="8" type="ORF">g.39963</name>
</gene>
<proteinExistence type="inferred from homology"/>
<keyword evidence="2" id="KW-0732">Signal</keyword>
<sequence>MAILINFPVIYYHLALPAPMPLGAFGPPVATISPMLYTTTTIAGPMDTNRSPAEVRKEFPESWIFDNNNEVTDGGNFTLSKKIPDTITSWVVTGFSLNPNTGIALTADPTKIQVFQPFFVSTNLPYSVKRGEVIAIPVIIFNYMDKALDAEVVMDNTDNEYDFTEATNEIEDKPLDVVQRVKRVSVPSNTGRSVSFMIRPKKIGQITLKITATTPLAGDAIHQMLKVEPEGVTQYENRAVFINLKDKNVYNDKLHVDVPAEAVPDSEYIEFSVVGDLLGPTLKNLDKLVRKPYGCGEQNMVNFVPNILVLHYLEAIGQNMPAITTQAKKYLDIGYQRELTYKHDDGSYSAFGKSDKSGSTWLTAYVMRSFHQAAKYSDIDPKVIVEGLDFLASKQTANGSFPEYGKLFDSAHQNELGLTAFVLLAFLENVEHIPKYKTHVDNGLKYLLDNVDQTDDQYSLAIAALALQIAKSPAADKLLTKLQGLAKQESDRKWWSKAEAPTEDDIWRWQPRSNDVEITSYILLAILDKEGAENALPVIKWLISQRNSNGGFASTQDTVMGLQALISFAEKTGAGSGAMDIEFTASGGEENKGAINVNAENSLVLQTHVLPKTTRQVDFTAKGNGSSMVQLSYRYNLADKDKAPSFQVKTNVSENENLLILDICAEYVPVDANDAQQESNMAVMEIALPSGYTAETDAFNDIEAVDRVKRTETKNADSTVIVYFDGLKPADSKCVPVKATKTHAVAKQKPAPVTIYDYYQTDRRATEYYQVESSLCDICEGEDCGASCQKVKESK</sequence>
<name>A0A0A1WQ64_ZEUCU</name>
<protein>
    <submittedName>
        <fullName evidence="8">CD109 antigen</fullName>
    </submittedName>
</protein>
<evidence type="ECO:0000256" key="1">
    <source>
        <dbReference type="ARBA" id="ARBA00010952"/>
    </source>
</evidence>
<organism evidence="8">
    <name type="scientific">Zeugodacus cucurbitae</name>
    <name type="common">Melon fruit fly</name>
    <name type="synonym">Bactrocera cucurbitae</name>
    <dbReference type="NCBI Taxonomy" id="28588"/>
    <lineage>
        <taxon>Eukaryota</taxon>
        <taxon>Metazoa</taxon>
        <taxon>Ecdysozoa</taxon>
        <taxon>Arthropoda</taxon>
        <taxon>Hexapoda</taxon>
        <taxon>Insecta</taxon>
        <taxon>Pterygota</taxon>
        <taxon>Neoptera</taxon>
        <taxon>Endopterygota</taxon>
        <taxon>Diptera</taxon>
        <taxon>Brachycera</taxon>
        <taxon>Muscomorpha</taxon>
        <taxon>Tephritoidea</taxon>
        <taxon>Tephritidae</taxon>
        <taxon>Zeugodacus</taxon>
        <taxon>Zeugodacus</taxon>
    </lineage>
</organism>
<dbReference type="Gene3D" id="2.20.130.20">
    <property type="match status" value="1"/>
</dbReference>
<comment type="similarity">
    <text evidence="1">Belongs to the protease inhibitor I39 (alpha-2-macroglobulin) family.</text>
</comment>
<dbReference type="CDD" id="cd02897">
    <property type="entry name" value="A2M_2"/>
    <property type="match status" value="1"/>
</dbReference>
<evidence type="ECO:0000259" key="7">
    <source>
        <dbReference type="SMART" id="SM01361"/>
    </source>
</evidence>
<dbReference type="InterPro" id="IPR009048">
    <property type="entry name" value="A-macroglobulin_rcpt-bd"/>
</dbReference>
<dbReference type="GO" id="GO:0004866">
    <property type="term" value="F:endopeptidase inhibitor activity"/>
    <property type="evidence" value="ECO:0007669"/>
    <property type="project" value="InterPro"/>
</dbReference>
<dbReference type="EMBL" id="GBXI01013734">
    <property type="protein sequence ID" value="JAD00558.1"/>
    <property type="molecule type" value="Transcribed_RNA"/>
</dbReference>
<dbReference type="PANTHER" id="PTHR11412">
    <property type="entry name" value="MACROGLOBULIN / COMPLEMENT"/>
    <property type="match status" value="1"/>
</dbReference>
<dbReference type="Pfam" id="PF07677">
    <property type="entry name" value="A2M_recep"/>
    <property type="match status" value="1"/>
</dbReference>
<dbReference type="InterPro" id="IPR008930">
    <property type="entry name" value="Terpenoid_cyclase/PrenylTrfase"/>
</dbReference>
<feature type="domain" description="Alpha-2-macroglobulin" evidence="6">
    <location>
        <begin position="62"/>
        <end position="154"/>
    </location>
</feature>
<evidence type="ECO:0000313" key="8">
    <source>
        <dbReference type="EMBL" id="JAD00558.1"/>
    </source>
</evidence>
<dbReference type="PROSITE" id="PS00477">
    <property type="entry name" value="ALPHA_2_MACROGLOBULIN"/>
    <property type="match status" value="1"/>
</dbReference>
<dbReference type="SMART" id="SM01360">
    <property type="entry name" value="A2M"/>
    <property type="match status" value="1"/>
</dbReference>
<dbReference type="InterPro" id="IPR011626">
    <property type="entry name" value="Alpha-macroglobulin_TED"/>
</dbReference>
<dbReference type="InterPro" id="IPR019742">
    <property type="entry name" value="MacrogloblnA2_CS"/>
</dbReference>
<dbReference type="InterPro" id="IPR041813">
    <property type="entry name" value="A2M_TED"/>
</dbReference>
<dbReference type="SUPFAM" id="SSF49410">
    <property type="entry name" value="Alpha-macroglobulin receptor domain"/>
    <property type="match status" value="1"/>
</dbReference>
<dbReference type="InterPro" id="IPR050473">
    <property type="entry name" value="A2M/Complement_sys"/>
</dbReference>
<dbReference type="FunFam" id="2.60.40.690:FF:000003">
    <property type="entry name" value="Thioester-containing protein 2, isoform B"/>
    <property type="match status" value="1"/>
</dbReference>
<evidence type="ECO:0000256" key="4">
    <source>
        <dbReference type="ARBA" id="ARBA00023157"/>
    </source>
</evidence>
<dbReference type="FunFam" id="2.60.40.10:FF:000155">
    <property type="entry name" value="complement C3 isoform X1"/>
    <property type="match status" value="1"/>
</dbReference>
<dbReference type="InterPro" id="IPR013783">
    <property type="entry name" value="Ig-like_fold"/>
</dbReference>
<keyword evidence="3" id="KW-0882">Thioester bond</keyword>
<keyword evidence="4" id="KW-1015">Disulfide bond</keyword>
<reference evidence="8" key="1">
    <citation type="submission" date="2014-11" db="EMBL/GenBank/DDBJ databases">
        <authorList>
            <person name="Geib S."/>
        </authorList>
    </citation>
    <scope>NUCLEOTIDE SEQUENCE</scope>
</reference>
<dbReference type="Gene3D" id="1.50.10.20">
    <property type="match status" value="1"/>
</dbReference>
<dbReference type="FunFam" id="1.50.10.20:FF:000001">
    <property type="entry name" value="CD109 isoform 1"/>
    <property type="match status" value="1"/>
</dbReference>
<dbReference type="Gene3D" id="2.60.120.1540">
    <property type="match status" value="1"/>
</dbReference>
<dbReference type="SUPFAM" id="SSF48239">
    <property type="entry name" value="Terpenoid cyclases/Protein prenyltransferases"/>
    <property type="match status" value="1"/>
</dbReference>
<dbReference type="AlphaFoldDB" id="A0A0A1WQ64"/>
<dbReference type="GO" id="GO:0005615">
    <property type="term" value="C:extracellular space"/>
    <property type="evidence" value="ECO:0007669"/>
    <property type="project" value="InterPro"/>
</dbReference>
<evidence type="ECO:0000256" key="5">
    <source>
        <dbReference type="ARBA" id="ARBA00023180"/>
    </source>
</evidence>
<dbReference type="SMART" id="SM01361">
    <property type="entry name" value="A2M_recep"/>
    <property type="match status" value="1"/>
</dbReference>
<dbReference type="InterPro" id="IPR047565">
    <property type="entry name" value="Alpha-macroglob_thiol-ester_cl"/>
</dbReference>
<dbReference type="Gene3D" id="2.60.40.10">
    <property type="entry name" value="Immunoglobulins"/>
    <property type="match status" value="1"/>
</dbReference>
<reference evidence="8" key="2">
    <citation type="journal article" date="2015" name="Gigascience">
        <title>Reconstructing a comprehensive transcriptome assembly of a white-pupal translocated strain of the pest fruit fly Bactrocera cucurbitae.</title>
        <authorList>
            <person name="Sim S.B."/>
            <person name="Calla B."/>
            <person name="Hall B."/>
            <person name="DeRego T."/>
            <person name="Geib S.M."/>
        </authorList>
    </citation>
    <scope>NUCLEOTIDE SEQUENCE</scope>
</reference>
<dbReference type="Pfam" id="PF00207">
    <property type="entry name" value="A2M"/>
    <property type="match status" value="1"/>
</dbReference>
<evidence type="ECO:0000256" key="3">
    <source>
        <dbReference type="ARBA" id="ARBA00022966"/>
    </source>
</evidence>
<dbReference type="InterPro" id="IPR036595">
    <property type="entry name" value="A-macroglobulin_rcpt-bd_sf"/>
</dbReference>
<dbReference type="SMART" id="SM01419">
    <property type="entry name" value="Thiol-ester_cl"/>
    <property type="match status" value="1"/>
</dbReference>
<dbReference type="Pfam" id="PF07678">
    <property type="entry name" value="TED_complement"/>
    <property type="match status" value="1"/>
</dbReference>
<evidence type="ECO:0000259" key="6">
    <source>
        <dbReference type="SMART" id="SM01360"/>
    </source>
</evidence>
<keyword evidence="5" id="KW-0325">Glycoprotein</keyword>
<feature type="domain" description="Alpha-macroglobulin receptor-binding" evidence="7">
    <location>
        <begin position="679"/>
        <end position="769"/>
    </location>
</feature>
<accession>A0A0A1WQ64</accession>